<dbReference type="InterPro" id="IPR011009">
    <property type="entry name" value="Kinase-like_dom_sf"/>
</dbReference>
<dbReference type="GO" id="GO:0004674">
    <property type="term" value="F:protein serine/threonine kinase activity"/>
    <property type="evidence" value="ECO:0007669"/>
    <property type="project" value="TreeGrafter"/>
</dbReference>
<reference evidence="2 3" key="1">
    <citation type="submission" date="2014-02" db="EMBL/GenBank/DDBJ databases">
        <title>Single nucleus genome sequencing reveals high similarity among nuclei of an endomycorrhizal fungus.</title>
        <authorList>
            <person name="Lin K."/>
            <person name="Geurts R."/>
            <person name="Zhang Z."/>
            <person name="Limpens E."/>
            <person name="Saunders D.G."/>
            <person name="Mu D."/>
            <person name="Pang E."/>
            <person name="Cao H."/>
            <person name="Cha H."/>
            <person name="Lin T."/>
            <person name="Zhou Q."/>
            <person name="Shang Y."/>
            <person name="Li Y."/>
            <person name="Ivanov S."/>
            <person name="Sharma T."/>
            <person name="Velzen R.V."/>
            <person name="Ruijter N.D."/>
            <person name="Aanen D.K."/>
            <person name="Win J."/>
            <person name="Kamoun S."/>
            <person name="Bisseling T."/>
            <person name="Huang S."/>
        </authorList>
    </citation>
    <scope>NUCLEOTIDE SEQUENCE [LARGE SCALE GENOMIC DNA]</scope>
    <source>
        <strain evidence="3">DAOM197198w</strain>
    </source>
</reference>
<dbReference type="HOGENOM" id="CLU_000288_7_34_1"/>
<organism evidence="2 3">
    <name type="scientific">Rhizophagus irregularis (strain DAOM 197198w)</name>
    <name type="common">Glomus intraradices</name>
    <dbReference type="NCBI Taxonomy" id="1432141"/>
    <lineage>
        <taxon>Eukaryota</taxon>
        <taxon>Fungi</taxon>
        <taxon>Fungi incertae sedis</taxon>
        <taxon>Mucoromycota</taxon>
        <taxon>Glomeromycotina</taxon>
        <taxon>Glomeromycetes</taxon>
        <taxon>Glomerales</taxon>
        <taxon>Glomeraceae</taxon>
        <taxon>Rhizophagus</taxon>
    </lineage>
</organism>
<dbReference type="Proteomes" id="UP000022910">
    <property type="component" value="Unassembled WGS sequence"/>
</dbReference>
<gene>
    <name evidence="2" type="ORF">RirG_236940</name>
</gene>
<dbReference type="InterPro" id="IPR001245">
    <property type="entry name" value="Ser-Thr/Tyr_kinase_cat_dom"/>
</dbReference>
<dbReference type="InterPro" id="IPR051681">
    <property type="entry name" value="Ser/Thr_Kinases-Pseudokinases"/>
</dbReference>
<sequence length="368" mass="42664">MVDVCFRCNRVKTGIYCLTCISKLLQPNWTSGNKYIDKFIKEAQLKVNSYGAFIEWIPFNRLRNIKYLAHGGFSTIYKAIWLDEKDVKSPLNKNEKEGVHVALKSLKNSSNISDDFLNELKNHLHCLSSDDLSTVRIFGITQDPETSNYMIVMELMNGGNLRSNLLIKKYNPLEKYYNLMRIANALRTLHECNIIHGDFHSGNVLLNSNISYSSFYISDFGLSRPVNQTINSNEIYGVIPYMAPEVLRGKPYTKAADIYSFGIIMWEYTSGIPAFNNRPHDFNLSLDICKGLRPEIFKGTLPVYARLMKRCWDSDPNKRPTADELYQIIYFWYDYLPKCYENDRAMNKLQRIIHYLVTQAEKSITLQK</sequence>
<dbReference type="Gene3D" id="1.10.510.10">
    <property type="entry name" value="Transferase(Phosphotransferase) domain 1"/>
    <property type="match status" value="1"/>
</dbReference>
<dbReference type="EMBL" id="JEMT01028598">
    <property type="protein sequence ID" value="EXX54173.1"/>
    <property type="molecule type" value="Genomic_DNA"/>
</dbReference>
<dbReference type="SUPFAM" id="SSF56112">
    <property type="entry name" value="Protein kinase-like (PK-like)"/>
    <property type="match status" value="1"/>
</dbReference>
<dbReference type="GO" id="GO:0005524">
    <property type="term" value="F:ATP binding"/>
    <property type="evidence" value="ECO:0007669"/>
    <property type="project" value="InterPro"/>
</dbReference>
<dbReference type="PROSITE" id="PS50011">
    <property type="entry name" value="PROTEIN_KINASE_DOM"/>
    <property type="match status" value="1"/>
</dbReference>
<evidence type="ECO:0000313" key="2">
    <source>
        <dbReference type="EMBL" id="EXX54173.1"/>
    </source>
</evidence>
<comment type="caution">
    <text evidence="2">The sequence shown here is derived from an EMBL/GenBank/DDBJ whole genome shotgun (WGS) entry which is preliminary data.</text>
</comment>
<feature type="domain" description="Protein kinase" evidence="1">
    <location>
        <begin position="62"/>
        <end position="336"/>
    </location>
</feature>
<proteinExistence type="predicted"/>
<dbReference type="PANTHER" id="PTHR44329">
    <property type="entry name" value="SERINE/THREONINE-PROTEIN KINASE TNNI3K-RELATED"/>
    <property type="match status" value="1"/>
</dbReference>
<protein>
    <submittedName>
        <fullName evidence="2">Cmk1p</fullName>
    </submittedName>
</protein>
<evidence type="ECO:0000259" key="1">
    <source>
        <dbReference type="PROSITE" id="PS50011"/>
    </source>
</evidence>
<evidence type="ECO:0000313" key="3">
    <source>
        <dbReference type="Proteomes" id="UP000022910"/>
    </source>
</evidence>
<dbReference type="Pfam" id="PF07714">
    <property type="entry name" value="PK_Tyr_Ser-Thr"/>
    <property type="match status" value="1"/>
</dbReference>
<dbReference type="InterPro" id="IPR000719">
    <property type="entry name" value="Prot_kinase_dom"/>
</dbReference>
<accession>A0A015LH55</accession>
<name>A0A015LH55_RHIIW</name>
<keyword evidence="3" id="KW-1185">Reference proteome</keyword>
<dbReference type="AlphaFoldDB" id="A0A015LH55"/>